<dbReference type="PANTHER" id="PTHR34388:SF1">
    <property type="entry name" value="DNA POLYMERASE III SUBUNIT DELTA"/>
    <property type="match status" value="1"/>
</dbReference>
<dbReference type="EMBL" id="UARG01000017">
    <property type="protein sequence ID" value="SQA77743.1"/>
    <property type="molecule type" value="Genomic_DNA"/>
</dbReference>
<dbReference type="PANTHER" id="PTHR34388">
    <property type="entry name" value="DNA POLYMERASE III SUBUNIT DELTA"/>
    <property type="match status" value="1"/>
</dbReference>
<dbReference type="RefSeq" id="WP_128091132.1">
    <property type="nucleotide sequence ID" value="NZ_UARG01000017.1"/>
</dbReference>
<gene>
    <name evidence="6" type="ORF">NCTC11546_00957</name>
</gene>
<dbReference type="InterPro" id="IPR027417">
    <property type="entry name" value="P-loop_NTPase"/>
</dbReference>
<evidence type="ECO:0000256" key="2">
    <source>
        <dbReference type="ARBA" id="ARBA00022695"/>
    </source>
</evidence>
<keyword evidence="2" id="KW-0548">Nucleotidyltransferase</keyword>
<accession>A0A2X2RM84</accession>
<evidence type="ECO:0000256" key="3">
    <source>
        <dbReference type="ARBA" id="ARBA00022705"/>
    </source>
</evidence>
<dbReference type="InterPro" id="IPR005790">
    <property type="entry name" value="DNA_polIII_delta"/>
</dbReference>
<dbReference type="Gene3D" id="1.20.272.10">
    <property type="match status" value="1"/>
</dbReference>
<dbReference type="AlphaFoldDB" id="A0A2X2RM84"/>
<dbReference type="GO" id="GO:0003677">
    <property type="term" value="F:DNA binding"/>
    <property type="evidence" value="ECO:0007669"/>
    <property type="project" value="InterPro"/>
</dbReference>
<sequence>MNEVKTIVANIKKGIIAPIYFLMGEEPYFIDIVSDYIEDHVLQEDQKGFDQIVLYGQDVSVPTIIDYARRFPMMSDHQVIIVKEAQNLKSTIDQLVPYVENPTPTTVLVFCYKYEKLDPRKKLLKTLQKNKDCVLLESKKLYENQIATWLPDVLKKKHLSIQPKAIQMLVDFLGTDLSRIQNEVNKLALIVPENTEVTPDIIEKNIGISKEFNNYELKSAIAVHDMYKITRILKHFADNPKDNPLVMTLTVLYSYFQQLLGFHGLTDQSDKNVMATLKVPIFGIKDLRSGAQHYPMKRVSAIIATLREIDLKSKGLGATNNLTEADLRKELIIMLSAQ</sequence>
<reference evidence="6 7" key="1">
    <citation type="submission" date="2018-06" db="EMBL/GenBank/DDBJ databases">
        <authorList>
            <consortium name="Pathogen Informatics"/>
            <person name="Doyle S."/>
        </authorList>
    </citation>
    <scope>NUCLEOTIDE SEQUENCE [LARGE SCALE GENOMIC DNA]</scope>
    <source>
        <strain evidence="6 7">NCTC11546</strain>
    </source>
</reference>
<keyword evidence="1" id="KW-0808">Transferase</keyword>
<keyword evidence="3" id="KW-0235">DNA replication</keyword>
<name>A0A2X2RM84_CAPOC</name>
<evidence type="ECO:0000313" key="7">
    <source>
        <dbReference type="Proteomes" id="UP000249891"/>
    </source>
</evidence>
<dbReference type="Proteomes" id="UP000249891">
    <property type="component" value="Unassembled WGS sequence"/>
</dbReference>
<evidence type="ECO:0000256" key="4">
    <source>
        <dbReference type="ARBA" id="ARBA00022932"/>
    </source>
</evidence>
<dbReference type="Gene3D" id="3.40.50.300">
    <property type="entry name" value="P-loop containing nucleotide triphosphate hydrolases"/>
    <property type="match status" value="1"/>
</dbReference>
<dbReference type="GO" id="GO:0006261">
    <property type="term" value="P:DNA-templated DNA replication"/>
    <property type="evidence" value="ECO:0007669"/>
    <property type="project" value="TreeGrafter"/>
</dbReference>
<dbReference type="Gene3D" id="1.10.8.60">
    <property type="match status" value="1"/>
</dbReference>
<protein>
    <submittedName>
        <fullName evidence="6">DNA polymerase III subunit delta</fullName>
    </submittedName>
</protein>
<feature type="domain" description="DNA polymerase III delta N-terminal" evidence="5">
    <location>
        <begin position="20"/>
        <end position="131"/>
    </location>
</feature>
<dbReference type="NCBIfam" id="TIGR01128">
    <property type="entry name" value="holA"/>
    <property type="match status" value="1"/>
</dbReference>
<dbReference type="SUPFAM" id="SSF52540">
    <property type="entry name" value="P-loop containing nucleoside triphosphate hydrolases"/>
    <property type="match status" value="1"/>
</dbReference>
<proteinExistence type="predicted"/>
<dbReference type="InterPro" id="IPR010372">
    <property type="entry name" value="DNA_pol3_delta_N"/>
</dbReference>
<evidence type="ECO:0000313" key="6">
    <source>
        <dbReference type="EMBL" id="SQA77743.1"/>
    </source>
</evidence>
<dbReference type="GO" id="GO:0003887">
    <property type="term" value="F:DNA-directed DNA polymerase activity"/>
    <property type="evidence" value="ECO:0007669"/>
    <property type="project" value="UniProtKB-KW"/>
</dbReference>
<keyword evidence="4" id="KW-0239">DNA-directed DNA polymerase</keyword>
<organism evidence="6 7">
    <name type="scientific">Capnocytophaga ochracea</name>
    <dbReference type="NCBI Taxonomy" id="1018"/>
    <lineage>
        <taxon>Bacteria</taxon>
        <taxon>Pseudomonadati</taxon>
        <taxon>Bacteroidota</taxon>
        <taxon>Flavobacteriia</taxon>
        <taxon>Flavobacteriales</taxon>
        <taxon>Flavobacteriaceae</taxon>
        <taxon>Capnocytophaga</taxon>
    </lineage>
</organism>
<evidence type="ECO:0000259" key="5">
    <source>
        <dbReference type="Pfam" id="PF06144"/>
    </source>
</evidence>
<dbReference type="GO" id="GO:0009360">
    <property type="term" value="C:DNA polymerase III complex"/>
    <property type="evidence" value="ECO:0007669"/>
    <property type="project" value="InterPro"/>
</dbReference>
<evidence type="ECO:0000256" key="1">
    <source>
        <dbReference type="ARBA" id="ARBA00022679"/>
    </source>
</evidence>
<dbReference type="Pfam" id="PF06144">
    <property type="entry name" value="DNA_pol3_delta"/>
    <property type="match status" value="1"/>
</dbReference>